<evidence type="ECO:0000256" key="1">
    <source>
        <dbReference type="ARBA" id="ARBA00007504"/>
    </source>
</evidence>
<evidence type="ECO:0000256" key="15">
    <source>
        <dbReference type="RuleBase" id="RU363016"/>
    </source>
</evidence>
<organism evidence="18 19">
    <name type="scientific">Candidatus Curtissbacteria bacterium RIFCSPLOWO2_02_41_11</name>
    <dbReference type="NCBI Taxonomy" id="1797731"/>
    <lineage>
        <taxon>Bacteria</taxon>
        <taxon>Candidatus Curtissiibacteriota</taxon>
    </lineage>
</organism>
<keyword evidence="3 15" id="KW-0547">Nucleotide-binding</keyword>
<dbReference type="NCBIfam" id="TIGR00643">
    <property type="entry name" value="recG"/>
    <property type="match status" value="1"/>
</dbReference>
<evidence type="ECO:0000256" key="5">
    <source>
        <dbReference type="ARBA" id="ARBA00022801"/>
    </source>
</evidence>
<dbReference type="GO" id="GO:0005524">
    <property type="term" value="F:ATP binding"/>
    <property type="evidence" value="ECO:0007669"/>
    <property type="project" value="UniProtKB-KW"/>
</dbReference>
<accession>A0A1F5HSX7</accession>
<dbReference type="InterPro" id="IPR014001">
    <property type="entry name" value="Helicase_ATP-bd"/>
</dbReference>
<comment type="caution">
    <text evidence="18">The sequence shown here is derived from an EMBL/GenBank/DDBJ whole genome shotgun (WGS) entry which is preliminary data.</text>
</comment>
<dbReference type="AlphaFoldDB" id="A0A1F5HSX7"/>
<dbReference type="SMART" id="SM00490">
    <property type="entry name" value="HELICc"/>
    <property type="match status" value="1"/>
</dbReference>
<dbReference type="Pfam" id="PF17191">
    <property type="entry name" value="RecG_wedge"/>
    <property type="match status" value="1"/>
</dbReference>
<dbReference type="NCBIfam" id="NF008168">
    <property type="entry name" value="PRK10917.2-2"/>
    <property type="match status" value="1"/>
</dbReference>
<protein>
    <recommendedName>
        <fullName evidence="2 15">ATP-dependent DNA helicase RecG</fullName>
        <ecNumber evidence="13 15">5.6.2.4</ecNumber>
    </recommendedName>
</protein>
<dbReference type="InterPro" id="IPR012340">
    <property type="entry name" value="NA-bd_OB-fold"/>
</dbReference>
<dbReference type="PROSITE" id="PS51192">
    <property type="entry name" value="HELICASE_ATP_BIND_1"/>
    <property type="match status" value="1"/>
</dbReference>
<dbReference type="EMBL" id="MFBU01000009">
    <property type="protein sequence ID" value="OGE07193.1"/>
    <property type="molecule type" value="Genomic_DNA"/>
</dbReference>
<dbReference type="PROSITE" id="PS51194">
    <property type="entry name" value="HELICASE_CTER"/>
    <property type="match status" value="1"/>
</dbReference>
<dbReference type="EC" id="5.6.2.4" evidence="13 15"/>
<dbReference type="InterPro" id="IPR047112">
    <property type="entry name" value="RecG/Mfd"/>
</dbReference>
<keyword evidence="11" id="KW-0413">Isomerase</keyword>
<keyword evidence="8" id="KW-0238">DNA-binding</keyword>
<dbReference type="Pfam" id="PF00271">
    <property type="entry name" value="Helicase_C"/>
    <property type="match status" value="1"/>
</dbReference>
<dbReference type="GO" id="GO:0006310">
    <property type="term" value="P:DNA recombination"/>
    <property type="evidence" value="ECO:0007669"/>
    <property type="project" value="UniProtKB-UniRule"/>
</dbReference>
<evidence type="ECO:0000256" key="7">
    <source>
        <dbReference type="ARBA" id="ARBA00022840"/>
    </source>
</evidence>
<evidence type="ECO:0000259" key="17">
    <source>
        <dbReference type="PROSITE" id="PS51194"/>
    </source>
</evidence>
<dbReference type="PANTHER" id="PTHR47964">
    <property type="entry name" value="ATP-DEPENDENT DNA HELICASE HOMOLOG RECG, CHLOROPLASTIC"/>
    <property type="match status" value="1"/>
</dbReference>
<proteinExistence type="inferred from homology"/>
<dbReference type="Gene3D" id="1.10.150.20">
    <property type="entry name" value="5' to 3' exonuclease, C-terminal subdomain"/>
    <property type="match status" value="1"/>
</dbReference>
<evidence type="ECO:0000256" key="13">
    <source>
        <dbReference type="ARBA" id="ARBA00034808"/>
    </source>
</evidence>
<dbReference type="STRING" id="1797731.A2W70_02020"/>
<dbReference type="InterPro" id="IPR004609">
    <property type="entry name" value="ATP-dep_DNA_helicase_RecG"/>
</dbReference>
<evidence type="ECO:0000313" key="19">
    <source>
        <dbReference type="Proteomes" id="UP000177747"/>
    </source>
</evidence>
<dbReference type="GO" id="GO:0003677">
    <property type="term" value="F:DNA binding"/>
    <property type="evidence" value="ECO:0007669"/>
    <property type="project" value="UniProtKB-KW"/>
</dbReference>
<keyword evidence="5 15" id="KW-0378">Hydrolase</keyword>
<dbReference type="InterPro" id="IPR033454">
    <property type="entry name" value="RecG_wedge"/>
</dbReference>
<evidence type="ECO:0000313" key="18">
    <source>
        <dbReference type="EMBL" id="OGE07193.1"/>
    </source>
</evidence>
<evidence type="ECO:0000256" key="6">
    <source>
        <dbReference type="ARBA" id="ARBA00022806"/>
    </source>
</evidence>
<dbReference type="CDD" id="cd04488">
    <property type="entry name" value="RecG_wedge_OBF"/>
    <property type="match status" value="1"/>
</dbReference>
<evidence type="ECO:0000256" key="2">
    <source>
        <dbReference type="ARBA" id="ARBA00017846"/>
    </source>
</evidence>
<evidence type="ECO:0000256" key="3">
    <source>
        <dbReference type="ARBA" id="ARBA00022741"/>
    </source>
</evidence>
<sequence length="678" mass="76994">MNPQTPIEKLPGIGRYFSQKLRRLEIKTVEDLIYHLPFRYDDFSKIEKIQNVAPGEKLSVHGVVWQIKNIRTPRGKFVTTATVADQSGAIDIIWFNQPFLTKNIKSGMQISLSGKVEIKGNHLQLISPAYEIIRHSNLKMENSTLHTGRLVPIYPETEGVSSKWIRAKIAQIFPSYLKSVKDFIPNKIVPHQKFLDLKEALYKIHFPKNYQEVERARHRLSFDELFLLQFLALMRKKDRQETKIAHKMKIDIPKINNFVKKLPFKLTSAQLKATKEILSDMQREIPTNRLLEGDVGSGKTVVAAIAAYVAYLNGFDTLLAAPTEILAFQHQKTLEDILSPLGMKVGIWTGSKKIKGHITCGTHALLLSYKDERQIGLVVVDEQHRFGVAQRAKLFLGQAKDLTPHLLTMTATPIPRTLALTLYGDLDLSVLDEMPAGRQKIATYVVPNYKRADAYKFIEKQIANKRQAFIITPFVEPSETMLSVKAATDEFEKLKTKFSSKIKLGLLHGRLKSKEKEKIIKEFREGKIDILVATPVVEVGIDVPNAVVMMIESAERFGLAQLHQLRGRVGRGKYQSYCLLFTDSRAENSLRRLKSMEKIHVGFELAEIDLKMRGPGEVFGLKQSGFVNLKIADLSDQKMISQAQSEAKKLIEEDWQLTKYPLLANKLSRFQSELAQPN</sequence>
<keyword evidence="9 15" id="KW-0233">DNA recombination</keyword>
<dbReference type="NCBIfam" id="NF008165">
    <property type="entry name" value="PRK10917.1-3"/>
    <property type="match status" value="1"/>
</dbReference>
<dbReference type="Proteomes" id="UP000177747">
    <property type="component" value="Unassembled WGS sequence"/>
</dbReference>
<dbReference type="Gene3D" id="3.40.50.300">
    <property type="entry name" value="P-loop containing nucleotide triphosphate hydrolases"/>
    <property type="match status" value="2"/>
</dbReference>
<name>A0A1F5HSX7_9BACT</name>
<dbReference type="SUPFAM" id="SSF52540">
    <property type="entry name" value="P-loop containing nucleoside triphosphate hydrolases"/>
    <property type="match status" value="2"/>
</dbReference>
<dbReference type="Gene3D" id="2.40.50.140">
    <property type="entry name" value="Nucleic acid-binding proteins"/>
    <property type="match status" value="1"/>
</dbReference>
<keyword evidence="4 15" id="KW-0227">DNA damage</keyword>
<dbReference type="Pfam" id="PF00270">
    <property type="entry name" value="DEAD"/>
    <property type="match status" value="1"/>
</dbReference>
<dbReference type="InterPro" id="IPR027417">
    <property type="entry name" value="P-loop_NTPase"/>
</dbReference>
<evidence type="ECO:0000256" key="14">
    <source>
        <dbReference type="ARBA" id="ARBA00048988"/>
    </source>
</evidence>
<keyword evidence="10 15" id="KW-0234">DNA repair</keyword>
<dbReference type="GO" id="GO:0016887">
    <property type="term" value="F:ATP hydrolysis activity"/>
    <property type="evidence" value="ECO:0007669"/>
    <property type="project" value="RHEA"/>
</dbReference>
<comment type="function">
    <text evidence="15">Plays a critical role in recombination and DNA repair. Helps process Holliday junction intermediates to mature products by catalyzing branch migration. Has replication fork regression activity, unwinds stalled or blocked replication forks to make a HJ that can be resolved. Has a DNA unwinding activity characteristic of a DNA helicase with 3'-5' polarity.</text>
</comment>
<dbReference type="PANTHER" id="PTHR47964:SF1">
    <property type="entry name" value="ATP-DEPENDENT DNA HELICASE HOMOLOG RECG, CHLOROPLASTIC"/>
    <property type="match status" value="1"/>
</dbReference>
<feature type="domain" description="Helicase C-terminal" evidence="17">
    <location>
        <begin position="450"/>
        <end position="616"/>
    </location>
</feature>
<reference evidence="18 19" key="1">
    <citation type="journal article" date="2016" name="Nat. Commun.">
        <title>Thousands of microbial genomes shed light on interconnected biogeochemical processes in an aquifer system.</title>
        <authorList>
            <person name="Anantharaman K."/>
            <person name="Brown C.T."/>
            <person name="Hug L.A."/>
            <person name="Sharon I."/>
            <person name="Castelle C.J."/>
            <person name="Probst A.J."/>
            <person name="Thomas B.C."/>
            <person name="Singh A."/>
            <person name="Wilkins M.J."/>
            <person name="Karaoz U."/>
            <person name="Brodie E.L."/>
            <person name="Williams K.H."/>
            <person name="Hubbard S.S."/>
            <person name="Banfield J.F."/>
        </authorList>
    </citation>
    <scope>NUCLEOTIDE SEQUENCE [LARGE SCALE GENOMIC DNA]</scope>
</reference>
<dbReference type="InterPro" id="IPR011545">
    <property type="entry name" value="DEAD/DEAH_box_helicase_dom"/>
</dbReference>
<dbReference type="GO" id="GO:0006281">
    <property type="term" value="P:DNA repair"/>
    <property type="evidence" value="ECO:0007669"/>
    <property type="project" value="UniProtKB-UniRule"/>
</dbReference>
<comment type="catalytic activity">
    <reaction evidence="14 15">
        <text>ATP + H2O = ADP + phosphate + H(+)</text>
        <dbReference type="Rhea" id="RHEA:13065"/>
        <dbReference type="ChEBI" id="CHEBI:15377"/>
        <dbReference type="ChEBI" id="CHEBI:15378"/>
        <dbReference type="ChEBI" id="CHEBI:30616"/>
        <dbReference type="ChEBI" id="CHEBI:43474"/>
        <dbReference type="ChEBI" id="CHEBI:456216"/>
        <dbReference type="EC" id="5.6.2.4"/>
    </reaction>
</comment>
<feature type="domain" description="Helicase ATP-binding" evidence="16">
    <location>
        <begin position="280"/>
        <end position="431"/>
    </location>
</feature>
<dbReference type="SMART" id="SM00487">
    <property type="entry name" value="DEXDc"/>
    <property type="match status" value="1"/>
</dbReference>
<evidence type="ECO:0000256" key="11">
    <source>
        <dbReference type="ARBA" id="ARBA00023235"/>
    </source>
</evidence>
<evidence type="ECO:0000256" key="4">
    <source>
        <dbReference type="ARBA" id="ARBA00022763"/>
    </source>
</evidence>
<dbReference type="Pfam" id="PF19833">
    <property type="entry name" value="RecG_dom3_C"/>
    <property type="match status" value="1"/>
</dbReference>
<evidence type="ECO:0000259" key="16">
    <source>
        <dbReference type="PROSITE" id="PS51192"/>
    </source>
</evidence>
<dbReference type="SUPFAM" id="SSF50249">
    <property type="entry name" value="Nucleic acid-binding proteins"/>
    <property type="match status" value="1"/>
</dbReference>
<evidence type="ECO:0000256" key="12">
    <source>
        <dbReference type="ARBA" id="ARBA00034617"/>
    </source>
</evidence>
<dbReference type="InterPro" id="IPR001650">
    <property type="entry name" value="Helicase_C-like"/>
</dbReference>
<evidence type="ECO:0000256" key="9">
    <source>
        <dbReference type="ARBA" id="ARBA00023172"/>
    </source>
</evidence>
<comment type="catalytic activity">
    <reaction evidence="12 15">
        <text>Couples ATP hydrolysis with the unwinding of duplex DNA by translocating in the 3'-5' direction.</text>
        <dbReference type="EC" id="5.6.2.4"/>
    </reaction>
</comment>
<comment type="similarity">
    <text evidence="1 15">Belongs to the helicase family. RecG subfamily.</text>
</comment>
<keyword evidence="7 15" id="KW-0067">ATP-binding</keyword>
<keyword evidence="6 15" id="KW-0347">Helicase</keyword>
<dbReference type="InterPro" id="IPR045562">
    <property type="entry name" value="RecG_dom3_C"/>
</dbReference>
<evidence type="ECO:0000256" key="10">
    <source>
        <dbReference type="ARBA" id="ARBA00023204"/>
    </source>
</evidence>
<gene>
    <name evidence="18" type="ORF">A2W70_02020</name>
</gene>
<dbReference type="GO" id="GO:0043138">
    <property type="term" value="F:3'-5' DNA helicase activity"/>
    <property type="evidence" value="ECO:0007669"/>
    <property type="project" value="UniProtKB-EC"/>
</dbReference>
<evidence type="ECO:0000256" key="8">
    <source>
        <dbReference type="ARBA" id="ARBA00023125"/>
    </source>
</evidence>